<dbReference type="InterPro" id="IPR051675">
    <property type="entry name" value="Endo/Exo/Phosphatase_dom_1"/>
</dbReference>
<dbReference type="Gene3D" id="1.10.150.320">
    <property type="entry name" value="Photosystem II 12 kDa extrinsic protein"/>
    <property type="match status" value="1"/>
</dbReference>
<accession>A0ABU8CBI6</accession>
<comment type="caution">
    <text evidence="3">The sequence shown here is derived from an EMBL/GenBank/DDBJ whole genome shotgun (WGS) entry which is preliminary data.</text>
</comment>
<dbReference type="PANTHER" id="PTHR21180:SF32">
    <property type="entry name" value="ENDONUCLEASE_EXONUCLEASE_PHOSPHATASE FAMILY DOMAIN-CONTAINING PROTEIN 1"/>
    <property type="match status" value="1"/>
</dbReference>
<dbReference type="Proteomes" id="UP001375382">
    <property type="component" value="Unassembled WGS sequence"/>
</dbReference>
<dbReference type="InterPro" id="IPR010994">
    <property type="entry name" value="RuvA_2-like"/>
</dbReference>
<keyword evidence="3" id="KW-0238">DNA-binding</keyword>
<dbReference type="InterPro" id="IPR003583">
    <property type="entry name" value="Hlx-hairpin-Hlx_DNA-bd_motif"/>
</dbReference>
<feature type="signal peptide" evidence="1">
    <location>
        <begin position="1"/>
        <end position="22"/>
    </location>
</feature>
<protein>
    <submittedName>
        <fullName evidence="3">ComEA family DNA-binding protein</fullName>
    </submittedName>
</protein>
<sequence>MKQIFFAIAMTILAVSANLAFADAKTSSPISKTDVAVQKVSVNTASLEQLDAIPGLGKKKAQAVLDHIAQHGPIQNQADLTKVKGIGDKLAAKISPYLSFN</sequence>
<keyword evidence="4" id="KW-1185">Reference proteome</keyword>
<organism evidence="3 4">
    <name type="scientific">Rheinheimera muenzenbergensis</name>
    <dbReference type="NCBI Taxonomy" id="1193628"/>
    <lineage>
        <taxon>Bacteria</taxon>
        <taxon>Pseudomonadati</taxon>
        <taxon>Pseudomonadota</taxon>
        <taxon>Gammaproteobacteria</taxon>
        <taxon>Chromatiales</taxon>
        <taxon>Chromatiaceae</taxon>
        <taxon>Rheinheimera</taxon>
    </lineage>
</organism>
<dbReference type="PANTHER" id="PTHR21180">
    <property type="entry name" value="ENDONUCLEASE/EXONUCLEASE/PHOSPHATASE FAMILY DOMAIN-CONTAINING PROTEIN 1"/>
    <property type="match status" value="1"/>
</dbReference>
<dbReference type="Pfam" id="PF12836">
    <property type="entry name" value="HHH_3"/>
    <property type="match status" value="1"/>
</dbReference>
<evidence type="ECO:0000313" key="3">
    <source>
        <dbReference type="EMBL" id="MEH8019011.1"/>
    </source>
</evidence>
<feature type="domain" description="Helix-hairpin-helix DNA-binding motif class 1" evidence="2">
    <location>
        <begin position="48"/>
        <end position="67"/>
    </location>
</feature>
<name>A0ABU8CBI6_9GAMM</name>
<reference evidence="3 4" key="1">
    <citation type="journal article" date="2023" name="Ecotoxicol. Environ. Saf.">
        <title>Mercury remediation potential of mercury-resistant strain Rheinheimera metallidurans sp. nov. isolated from a municipal waste dumping site.</title>
        <authorList>
            <person name="Yadav V."/>
            <person name="Manjhi A."/>
            <person name="Vadakedath N."/>
        </authorList>
    </citation>
    <scope>NUCLEOTIDE SEQUENCE [LARGE SCALE GENOMIC DNA]</scope>
    <source>
        <strain evidence="3 4">E-49</strain>
    </source>
</reference>
<evidence type="ECO:0000259" key="2">
    <source>
        <dbReference type="SMART" id="SM00278"/>
    </source>
</evidence>
<dbReference type="RefSeq" id="WP_335737409.1">
    <property type="nucleotide sequence ID" value="NZ_JALAAR010000018.1"/>
</dbReference>
<dbReference type="SMART" id="SM00278">
    <property type="entry name" value="HhH1"/>
    <property type="match status" value="2"/>
</dbReference>
<evidence type="ECO:0000256" key="1">
    <source>
        <dbReference type="SAM" id="SignalP"/>
    </source>
</evidence>
<feature type="domain" description="Helix-hairpin-helix DNA-binding motif class 1" evidence="2">
    <location>
        <begin position="78"/>
        <end position="97"/>
    </location>
</feature>
<feature type="chain" id="PRO_5046515703" evidence="1">
    <location>
        <begin position="23"/>
        <end position="101"/>
    </location>
</feature>
<evidence type="ECO:0000313" key="4">
    <source>
        <dbReference type="Proteomes" id="UP001375382"/>
    </source>
</evidence>
<dbReference type="EMBL" id="JALAAR010000018">
    <property type="protein sequence ID" value="MEH8019011.1"/>
    <property type="molecule type" value="Genomic_DNA"/>
</dbReference>
<dbReference type="GO" id="GO:0003677">
    <property type="term" value="F:DNA binding"/>
    <property type="evidence" value="ECO:0007669"/>
    <property type="project" value="UniProtKB-KW"/>
</dbReference>
<dbReference type="SUPFAM" id="SSF47781">
    <property type="entry name" value="RuvA domain 2-like"/>
    <property type="match status" value="1"/>
</dbReference>
<gene>
    <name evidence="3" type="ORF">MN202_17365</name>
</gene>
<keyword evidence="1" id="KW-0732">Signal</keyword>
<proteinExistence type="predicted"/>